<dbReference type="SUPFAM" id="SSF48264">
    <property type="entry name" value="Cytochrome P450"/>
    <property type="match status" value="1"/>
</dbReference>
<dbReference type="InterPro" id="IPR002401">
    <property type="entry name" value="Cyt_P450_E_grp-I"/>
</dbReference>
<accession>A0ABR1TYR3</accession>
<protein>
    <submittedName>
        <fullName evidence="7">Cytochrome P450 oxidoreductase</fullName>
    </submittedName>
</protein>
<dbReference type="InterPro" id="IPR001128">
    <property type="entry name" value="Cyt_P450"/>
</dbReference>
<dbReference type="InterPro" id="IPR050121">
    <property type="entry name" value="Cytochrome_P450_monoxygenase"/>
</dbReference>
<keyword evidence="3" id="KW-0349">Heme</keyword>
<dbReference type="PANTHER" id="PTHR24305:SF232">
    <property type="entry name" value="P450, PUTATIVE (EUROFUNG)-RELATED"/>
    <property type="match status" value="1"/>
</dbReference>
<sequence>MSYSLIGVSLVALAALIVVAWRRLCPTPYPGIPYNKESAGRIAGDIPDLVPVIQKTNEFSESVFTVTTQKLGTPIAQLLFPGIRNPLIILEDPREIEDVVFRRNREFDKAPMALDLFSPMFCRATLSQYTTPELKAQKRLWADVMSAEFLHRVAAPRIYKATLELLDLWRLKATTAYKGQAFHVMEDFQNAALDAIWVAVVGEEPGMTRHEMKKLRNQLSGDNTAGGNGDPPRGAFLMEEVTYISDTIGRNSNSPFPKWAQKLETWTPRYRRFRRTIASEVGRVMKTAVDQFQCAGNGRQEADELDTCMMDMVLRRQVVEANKAKRPMTDPTQDQSMLDEMFVFLFAGHDSTANVLSWFVKYMEAFPDVQTKLRSALRNAFATSQPGVKEILETDIPYLDATCEEGFRLAGVAKANLRSATVDTEILGYHVPKGAQIMMNYHINRSPVPVDESKRTSGARAAAVKFGDGLHSRAGHDIARFEPRRWLVKDKTTGREVFDSHAIPSLAFGGGYRGCTGRKLAYMEFRIVVTLLILNFEFQELPQEFKSMRGNEKILRKPDFPYAKLRAL</sequence>
<organism evidence="7 8">
    <name type="scientific">Apiospora rasikravindrae</name>
    <dbReference type="NCBI Taxonomy" id="990691"/>
    <lineage>
        <taxon>Eukaryota</taxon>
        <taxon>Fungi</taxon>
        <taxon>Dikarya</taxon>
        <taxon>Ascomycota</taxon>
        <taxon>Pezizomycotina</taxon>
        <taxon>Sordariomycetes</taxon>
        <taxon>Xylariomycetidae</taxon>
        <taxon>Amphisphaeriales</taxon>
        <taxon>Apiosporaceae</taxon>
        <taxon>Apiospora</taxon>
    </lineage>
</organism>
<keyword evidence="5" id="KW-0408">Iron</keyword>
<feature type="chain" id="PRO_5045358366" evidence="6">
    <location>
        <begin position="23"/>
        <end position="568"/>
    </location>
</feature>
<evidence type="ECO:0000313" key="8">
    <source>
        <dbReference type="Proteomes" id="UP001444661"/>
    </source>
</evidence>
<reference evidence="7 8" key="1">
    <citation type="submission" date="2023-01" db="EMBL/GenBank/DDBJ databases">
        <title>Analysis of 21 Apiospora genomes using comparative genomics revels a genus with tremendous synthesis potential of carbohydrate active enzymes and secondary metabolites.</title>
        <authorList>
            <person name="Sorensen T."/>
        </authorList>
    </citation>
    <scope>NUCLEOTIDE SEQUENCE [LARGE SCALE GENOMIC DNA]</scope>
    <source>
        <strain evidence="7 8">CBS 33761</strain>
    </source>
</reference>
<dbReference type="Pfam" id="PF00067">
    <property type="entry name" value="p450"/>
    <property type="match status" value="2"/>
</dbReference>
<dbReference type="EMBL" id="JAQQWK010000002">
    <property type="protein sequence ID" value="KAK8051779.1"/>
    <property type="molecule type" value="Genomic_DNA"/>
</dbReference>
<comment type="similarity">
    <text evidence="2">Belongs to the cytochrome P450 family.</text>
</comment>
<keyword evidence="6" id="KW-0732">Signal</keyword>
<gene>
    <name evidence="7" type="ORF">PG993_003164</name>
</gene>
<dbReference type="Proteomes" id="UP001444661">
    <property type="component" value="Unassembled WGS sequence"/>
</dbReference>
<evidence type="ECO:0000256" key="6">
    <source>
        <dbReference type="SAM" id="SignalP"/>
    </source>
</evidence>
<evidence type="ECO:0000256" key="1">
    <source>
        <dbReference type="ARBA" id="ARBA00001971"/>
    </source>
</evidence>
<comment type="cofactor">
    <cofactor evidence="1">
        <name>heme</name>
        <dbReference type="ChEBI" id="CHEBI:30413"/>
    </cofactor>
</comment>
<dbReference type="PRINTS" id="PR00463">
    <property type="entry name" value="EP450I"/>
</dbReference>
<evidence type="ECO:0000256" key="2">
    <source>
        <dbReference type="ARBA" id="ARBA00010617"/>
    </source>
</evidence>
<name>A0ABR1TYR3_9PEZI</name>
<dbReference type="PANTHER" id="PTHR24305">
    <property type="entry name" value="CYTOCHROME P450"/>
    <property type="match status" value="1"/>
</dbReference>
<comment type="caution">
    <text evidence="7">The sequence shown here is derived from an EMBL/GenBank/DDBJ whole genome shotgun (WGS) entry which is preliminary data.</text>
</comment>
<keyword evidence="4" id="KW-0479">Metal-binding</keyword>
<evidence type="ECO:0000256" key="3">
    <source>
        <dbReference type="ARBA" id="ARBA00022617"/>
    </source>
</evidence>
<proteinExistence type="inferred from homology"/>
<dbReference type="InterPro" id="IPR036396">
    <property type="entry name" value="Cyt_P450_sf"/>
</dbReference>
<keyword evidence="8" id="KW-1185">Reference proteome</keyword>
<dbReference type="PRINTS" id="PR00385">
    <property type="entry name" value="P450"/>
</dbReference>
<dbReference type="Gene3D" id="1.10.630.10">
    <property type="entry name" value="Cytochrome P450"/>
    <property type="match status" value="1"/>
</dbReference>
<evidence type="ECO:0000256" key="4">
    <source>
        <dbReference type="ARBA" id="ARBA00022723"/>
    </source>
</evidence>
<feature type="signal peptide" evidence="6">
    <location>
        <begin position="1"/>
        <end position="22"/>
    </location>
</feature>
<evidence type="ECO:0000256" key="5">
    <source>
        <dbReference type="ARBA" id="ARBA00023004"/>
    </source>
</evidence>
<evidence type="ECO:0000313" key="7">
    <source>
        <dbReference type="EMBL" id="KAK8051779.1"/>
    </source>
</evidence>